<accession>A0AAE0VSS6</accession>
<keyword evidence="2" id="KW-0472">Membrane</keyword>
<keyword evidence="4" id="KW-1185">Reference proteome</keyword>
<gene>
    <name evidence="3" type="ORF">CHS0354_028454</name>
</gene>
<evidence type="ECO:0000256" key="1">
    <source>
        <dbReference type="SAM" id="MobiDB-lite"/>
    </source>
</evidence>
<dbReference type="EMBL" id="JAEAOA010001701">
    <property type="protein sequence ID" value="KAK3588809.1"/>
    <property type="molecule type" value="Genomic_DNA"/>
</dbReference>
<feature type="compositionally biased region" description="Low complexity" evidence="1">
    <location>
        <begin position="224"/>
        <end position="237"/>
    </location>
</feature>
<evidence type="ECO:0000313" key="4">
    <source>
        <dbReference type="Proteomes" id="UP001195483"/>
    </source>
</evidence>
<protein>
    <submittedName>
        <fullName evidence="3">Uncharacterized protein</fullName>
    </submittedName>
</protein>
<reference evidence="3" key="1">
    <citation type="journal article" date="2021" name="Genome Biol. Evol.">
        <title>A High-Quality Reference Genome for a Parasitic Bivalve with Doubly Uniparental Inheritance (Bivalvia: Unionida).</title>
        <authorList>
            <person name="Smith C.H."/>
        </authorList>
    </citation>
    <scope>NUCLEOTIDE SEQUENCE</scope>
    <source>
        <strain evidence="3">CHS0354</strain>
    </source>
</reference>
<proteinExistence type="predicted"/>
<feature type="transmembrane region" description="Helical" evidence="2">
    <location>
        <begin position="268"/>
        <end position="292"/>
    </location>
</feature>
<dbReference type="AlphaFoldDB" id="A0AAE0VSS6"/>
<keyword evidence="2" id="KW-1133">Transmembrane helix</keyword>
<organism evidence="3 4">
    <name type="scientific">Potamilus streckersoni</name>
    <dbReference type="NCBI Taxonomy" id="2493646"/>
    <lineage>
        <taxon>Eukaryota</taxon>
        <taxon>Metazoa</taxon>
        <taxon>Spiralia</taxon>
        <taxon>Lophotrochozoa</taxon>
        <taxon>Mollusca</taxon>
        <taxon>Bivalvia</taxon>
        <taxon>Autobranchia</taxon>
        <taxon>Heteroconchia</taxon>
        <taxon>Palaeoheterodonta</taxon>
        <taxon>Unionida</taxon>
        <taxon>Unionoidea</taxon>
        <taxon>Unionidae</taxon>
        <taxon>Ambleminae</taxon>
        <taxon>Lampsilini</taxon>
        <taxon>Potamilus</taxon>
    </lineage>
</organism>
<feature type="compositionally biased region" description="Polar residues" evidence="1">
    <location>
        <begin position="239"/>
        <end position="259"/>
    </location>
</feature>
<dbReference type="Gene3D" id="2.10.50.10">
    <property type="entry name" value="Tumor Necrosis Factor Receptor, subunit A, domain 2"/>
    <property type="match status" value="1"/>
</dbReference>
<sequence length="310" mass="34648">MKIFGNLLVLFLTTNLFLMLIFTTKSLSMECPLFSSLIWEISNVMANCSYGMAYHCRVHNGQPIPFCHVIIDCPPGTFADLVKLSPSPKLQCVSCPDDRFDASGSRSNEISECRYKKQKCLPEDHKILWRPGSATSDNICYCDYKAGFDMDADIYGVIPKTNIKICDGFTRCECRPMLQCAASPDMCILPDKTCSEQCPPGYTRRYLDYNCVPKYVAGVPKAATTSMPGTTPTSPFTVSPGSMQNTPKPTEETPQSTNANEDKNWNRLVIVTAFLAFIVVLVLITLVIIFIWHRYQQGTGQHQRVAQTDT</sequence>
<evidence type="ECO:0000256" key="2">
    <source>
        <dbReference type="SAM" id="Phobius"/>
    </source>
</evidence>
<reference evidence="3" key="3">
    <citation type="submission" date="2023-05" db="EMBL/GenBank/DDBJ databases">
        <authorList>
            <person name="Smith C.H."/>
        </authorList>
    </citation>
    <scope>NUCLEOTIDE SEQUENCE</scope>
    <source>
        <strain evidence="3">CHS0354</strain>
        <tissue evidence="3">Mantle</tissue>
    </source>
</reference>
<evidence type="ECO:0000313" key="3">
    <source>
        <dbReference type="EMBL" id="KAK3588809.1"/>
    </source>
</evidence>
<feature type="region of interest" description="Disordered" evidence="1">
    <location>
        <begin position="223"/>
        <end position="260"/>
    </location>
</feature>
<reference evidence="3" key="2">
    <citation type="journal article" date="2021" name="Genome Biol. Evol.">
        <title>Developing a high-quality reference genome for a parasitic bivalve with doubly uniparental inheritance (Bivalvia: Unionida).</title>
        <authorList>
            <person name="Smith C.H."/>
        </authorList>
    </citation>
    <scope>NUCLEOTIDE SEQUENCE</scope>
    <source>
        <strain evidence="3">CHS0354</strain>
        <tissue evidence="3">Mantle</tissue>
    </source>
</reference>
<comment type="caution">
    <text evidence="3">The sequence shown here is derived from an EMBL/GenBank/DDBJ whole genome shotgun (WGS) entry which is preliminary data.</text>
</comment>
<name>A0AAE0VSS6_9BIVA</name>
<dbReference type="Proteomes" id="UP001195483">
    <property type="component" value="Unassembled WGS sequence"/>
</dbReference>
<keyword evidence="2" id="KW-0812">Transmembrane</keyword>